<dbReference type="STRING" id="2020962.A0A2N1JGK9"/>
<evidence type="ECO:0000256" key="12">
    <source>
        <dbReference type="ARBA" id="ARBA00049515"/>
    </source>
</evidence>
<dbReference type="InterPro" id="IPR045864">
    <property type="entry name" value="aa-tRNA-synth_II/BPL/LPL"/>
</dbReference>
<gene>
    <name evidence="14" type="ORF">MVES_000646</name>
</gene>
<dbReference type="SUPFAM" id="SSF52954">
    <property type="entry name" value="Class II aaRS ABD-related"/>
    <property type="match status" value="1"/>
</dbReference>
<dbReference type="EC" id="6.1.1.3" evidence="3"/>
<comment type="similarity">
    <text evidence="2">Belongs to the class-II aminoacyl-tRNA synthetase family.</text>
</comment>
<dbReference type="GO" id="GO:0005524">
    <property type="term" value="F:ATP binding"/>
    <property type="evidence" value="ECO:0007669"/>
    <property type="project" value="UniProtKB-KW"/>
</dbReference>
<reference evidence="14 15" key="1">
    <citation type="submission" date="2017-10" db="EMBL/GenBank/DDBJ databases">
        <title>A novel species of cold-tolerant Malassezia isolated from bats.</title>
        <authorList>
            <person name="Lorch J.M."/>
            <person name="Palmer J.M."/>
            <person name="Vanderwolf K.J."/>
            <person name="Schmidt K.Z."/>
            <person name="Verant M.L."/>
            <person name="Weller T.J."/>
            <person name="Blehert D.S."/>
        </authorList>
    </citation>
    <scope>NUCLEOTIDE SEQUENCE [LARGE SCALE GENOMIC DNA]</scope>
    <source>
        <strain evidence="14 15">NWHC:44797-103</strain>
    </source>
</reference>
<comment type="catalytic activity">
    <reaction evidence="12">
        <text>tRNA(Thr) + L-threonine + ATP = L-threonyl-tRNA(Thr) + AMP + diphosphate + H(+)</text>
        <dbReference type="Rhea" id="RHEA:24624"/>
        <dbReference type="Rhea" id="RHEA-COMP:9670"/>
        <dbReference type="Rhea" id="RHEA-COMP:9704"/>
        <dbReference type="ChEBI" id="CHEBI:15378"/>
        <dbReference type="ChEBI" id="CHEBI:30616"/>
        <dbReference type="ChEBI" id="CHEBI:33019"/>
        <dbReference type="ChEBI" id="CHEBI:57926"/>
        <dbReference type="ChEBI" id="CHEBI:78442"/>
        <dbReference type="ChEBI" id="CHEBI:78534"/>
        <dbReference type="ChEBI" id="CHEBI:456215"/>
        <dbReference type="EC" id="6.1.1.3"/>
    </reaction>
</comment>
<keyword evidence="9" id="KW-0496">Mitochondrion</keyword>
<dbReference type="InterPro" id="IPR006195">
    <property type="entry name" value="aa-tRNA-synth_II"/>
</dbReference>
<dbReference type="NCBIfam" id="TIGR00418">
    <property type="entry name" value="thrS"/>
    <property type="match status" value="1"/>
</dbReference>
<evidence type="ECO:0000256" key="4">
    <source>
        <dbReference type="ARBA" id="ARBA00022598"/>
    </source>
</evidence>
<dbReference type="FunFam" id="3.30.930.10:FF:000039">
    <property type="entry name" value="Threonyl-tRNA synthetase, mitochondrial"/>
    <property type="match status" value="1"/>
</dbReference>
<evidence type="ECO:0000256" key="9">
    <source>
        <dbReference type="ARBA" id="ARBA00023128"/>
    </source>
</evidence>
<dbReference type="PROSITE" id="PS50862">
    <property type="entry name" value="AA_TRNA_LIGASE_II"/>
    <property type="match status" value="1"/>
</dbReference>
<organism evidence="14 15">
    <name type="scientific">Malassezia vespertilionis</name>
    <dbReference type="NCBI Taxonomy" id="2020962"/>
    <lineage>
        <taxon>Eukaryota</taxon>
        <taxon>Fungi</taxon>
        <taxon>Dikarya</taxon>
        <taxon>Basidiomycota</taxon>
        <taxon>Ustilaginomycotina</taxon>
        <taxon>Malasseziomycetes</taxon>
        <taxon>Malasseziales</taxon>
        <taxon>Malasseziaceae</taxon>
        <taxon>Malassezia</taxon>
    </lineage>
</organism>
<dbReference type="GO" id="GO:0004829">
    <property type="term" value="F:threonine-tRNA ligase activity"/>
    <property type="evidence" value="ECO:0007669"/>
    <property type="project" value="UniProtKB-EC"/>
</dbReference>
<evidence type="ECO:0000313" key="14">
    <source>
        <dbReference type="EMBL" id="PKI85683.1"/>
    </source>
</evidence>
<comment type="subcellular location">
    <subcellularLocation>
        <location evidence="1">Mitochondrion matrix</location>
    </subcellularLocation>
</comment>
<evidence type="ECO:0000256" key="11">
    <source>
        <dbReference type="ARBA" id="ARBA00031900"/>
    </source>
</evidence>
<keyword evidence="7" id="KW-0648">Protein biosynthesis</keyword>
<dbReference type="CDD" id="cd00771">
    <property type="entry name" value="ThrRS_core"/>
    <property type="match status" value="1"/>
</dbReference>
<accession>A0A2N1JGK9</accession>
<keyword evidence="4" id="KW-0436">Ligase</keyword>
<protein>
    <recommendedName>
        <fullName evidence="3">threonine--tRNA ligase</fullName>
        <ecNumber evidence="3">6.1.1.3</ecNumber>
    </recommendedName>
    <alternativeName>
        <fullName evidence="11">Threonyl-tRNA synthetase</fullName>
    </alternativeName>
</protein>
<keyword evidence="8" id="KW-0809">Transit peptide</keyword>
<dbReference type="Gene3D" id="3.30.930.10">
    <property type="entry name" value="Bira Bifunctional Protein, Domain 2"/>
    <property type="match status" value="1"/>
</dbReference>
<dbReference type="AlphaFoldDB" id="A0A2N1JGK9"/>
<keyword evidence="6" id="KW-0067">ATP-binding</keyword>
<evidence type="ECO:0000313" key="15">
    <source>
        <dbReference type="Proteomes" id="UP000232875"/>
    </source>
</evidence>
<dbReference type="PANTHER" id="PTHR11451:SF46">
    <property type="entry name" value="THREONINE--TRNA LIGASE"/>
    <property type="match status" value="1"/>
</dbReference>
<dbReference type="InterPro" id="IPR033728">
    <property type="entry name" value="ThrRS_core"/>
</dbReference>
<dbReference type="InterPro" id="IPR018163">
    <property type="entry name" value="Thr/Ala-tRNA-synth_IIc_edit"/>
</dbReference>
<proteinExistence type="inferred from homology"/>
<dbReference type="InterPro" id="IPR036621">
    <property type="entry name" value="Anticodon-bd_dom_sf"/>
</dbReference>
<dbReference type="Gene3D" id="3.40.50.800">
    <property type="entry name" value="Anticodon-binding domain"/>
    <property type="match status" value="1"/>
</dbReference>
<evidence type="ECO:0000256" key="3">
    <source>
        <dbReference type="ARBA" id="ARBA00013163"/>
    </source>
</evidence>
<dbReference type="SUPFAM" id="SSF55681">
    <property type="entry name" value="Class II aaRS and biotin synthetases"/>
    <property type="match status" value="1"/>
</dbReference>
<dbReference type="InterPro" id="IPR002314">
    <property type="entry name" value="aa-tRNA-synt_IIb"/>
</dbReference>
<evidence type="ECO:0000256" key="1">
    <source>
        <dbReference type="ARBA" id="ARBA00004305"/>
    </source>
</evidence>
<dbReference type="Pfam" id="PF00587">
    <property type="entry name" value="tRNA-synt_2b"/>
    <property type="match status" value="1"/>
</dbReference>
<dbReference type="PRINTS" id="PR01047">
    <property type="entry name" value="TRNASYNTHTHR"/>
</dbReference>
<keyword evidence="10" id="KW-0030">Aminoacyl-tRNA synthetase</keyword>
<name>A0A2N1JGK9_9BASI</name>
<dbReference type="PANTHER" id="PTHR11451">
    <property type="entry name" value="THREONINE-TRNA LIGASE"/>
    <property type="match status" value="1"/>
</dbReference>
<dbReference type="SUPFAM" id="SSF55186">
    <property type="entry name" value="ThrRS/AlaRS common domain"/>
    <property type="match status" value="1"/>
</dbReference>
<dbReference type="InterPro" id="IPR004154">
    <property type="entry name" value="Anticodon-bd"/>
</dbReference>
<dbReference type="OrthoDB" id="5423599at2759"/>
<evidence type="ECO:0000256" key="6">
    <source>
        <dbReference type="ARBA" id="ARBA00022840"/>
    </source>
</evidence>
<evidence type="ECO:0000256" key="5">
    <source>
        <dbReference type="ARBA" id="ARBA00022741"/>
    </source>
</evidence>
<dbReference type="GO" id="GO:0005759">
    <property type="term" value="C:mitochondrial matrix"/>
    <property type="evidence" value="ECO:0007669"/>
    <property type="project" value="UniProtKB-SubCell"/>
</dbReference>
<evidence type="ECO:0000256" key="7">
    <source>
        <dbReference type="ARBA" id="ARBA00022917"/>
    </source>
</evidence>
<dbReference type="Gene3D" id="3.30.980.10">
    <property type="entry name" value="Threonyl-trna Synthetase, Chain A, domain 2"/>
    <property type="match status" value="1"/>
</dbReference>
<evidence type="ECO:0000256" key="8">
    <source>
        <dbReference type="ARBA" id="ARBA00022946"/>
    </source>
</evidence>
<keyword evidence="15" id="KW-1185">Reference proteome</keyword>
<dbReference type="GO" id="GO:0006435">
    <property type="term" value="P:threonyl-tRNA aminoacylation"/>
    <property type="evidence" value="ECO:0007669"/>
    <property type="project" value="InterPro"/>
</dbReference>
<keyword evidence="5" id="KW-0547">Nucleotide-binding</keyword>
<dbReference type="Pfam" id="PF03129">
    <property type="entry name" value="HGTP_anticodon"/>
    <property type="match status" value="1"/>
</dbReference>
<dbReference type="Proteomes" id="UP000232875">
    <property type="component" value="Unassembled WGS sequence"/>
</dbReference>
<evidence type="ECO:0000256" key="2">
    <source>
        <dbReference type="ARBA" id="ARBA00008226"/>
    </source>
</evidence>
<sequence length="834" mass="92874">MMQLPLARHSLRRFKLNIRTVTSSTARRNVPRTVPIHARHATVAQLLNEAASNEAGAYFAARDSEGVPFSLSDTLSAPSKATSITFLPIEAEDKLAQRSFWLSSAFMLHAAMEQVLGPNILTFMPTVTSSLGDQADGASGFTYEAVLAAPTAPVEQGVDMTETKRNIDAMLARMFASLHSAPKVKKEDIALLEKCIKRLGNDGLTFTKSHVSWSEAWALFAHNPLKLQAMLAYADDAQGVPLVRLEKTNFVDLWPWNVDEAVLLRKTKPVKAVKVLGWSAASLPPELSGIGLLQNTQPMLRIRAISFPSNAALQAYNTSIAESEKSDHRLLGIAQSLFFSHESSPGSPFVMPHGMRLIRKVERVIRDLYAAFGYEEVQTPQLYRSTLWKQSGHWDKYREDMFSAKGFADEPEEHASCGAHDHQANLFGLKPMNCPGHCVMFAHQPRSYRELPLRLAEFSPLHRNEASGALSGLTRVRRFHQDDAHVFCTADQVGTEIQAMLHMLALAYGVFGFGNRFELVLSTRPDNFIGDIGLWEQAEDSLKQALEKSGRAWALNQGDGAFYGPKIDIRLVDAMGRKHQTATIQLDFQLPERFQLEYAVPEGGSEGQGTHTGHARPVMIHRAILGSFERFLAILLEQCRGWWPFWMSPRQAVVIPTFSSTDTHVQDKILAHAKHVHHALSHGGKTADDTKKRPFLSPTMADHALQVPTRSRFDVELPTLYLDPSGDTLGKKVRQAQLHRYNFMLIVGEQEAGQNTVSLRIRDERNAPAWHTSLEAENMQGSVPKAKVQDMILDAMQATFPDKFAADWTPSVDLGQWSVPELHRLFGVLDALHV</sequence>
<dbReference type="InterPro" id="IPR002320">
    <property type="entry name" value="Thr-tRNA-ligase_IIa"/>
</dbReference>
<evidence type="ECO:0000256" key="10">
    <source>
        <dbReference type="ARBA" id="ARBA00023146"/>
    </source>
</evidence>
<dbReference type="EMBL" id="KZ454987">
    <property type="protein sequence ID" value="PKI85683.1"/>
    <property type="molecule type" value="Genomic_DNA"/>
</dbReference>
<evidence type="ECO:0000259" key="13">
    <source>
        <dbReference type="PROSITE" id="PS50862"/>
    </source>
</evidence>
<feature type="domain" description="Aminoacyl-transfer RNA synthetases class-II family profile" evidence="13">
    <location>
        <begin position="352"/>
        <end position="656"/>
    </location>
</feature>